<evidence type="ECO:0000256" key="2">
    <source>
        <dbReference type="ARBA" id="ARBA00023125"/>
    </source>
</evidence>
<proteinExistence type="predicted"/>
<sequence length="345" mass="38053">MVSRVSSTTLPGEVARRLVSIGERRGLDVASMLRRTGIPADAAGRPRVTGVTIPQVAELTQELWVLTGDELFGLGPPAPLGTFQLLMRSVIHVSDLRAALRRLAEAGEVLPGMPRLRLTVSDALVEVEIDVSRLDDPEHLGAEILAALVHRMLGWLVGRRVGLRELRLPWPAPPYAADYEIVFGRHPAFGADRLALVFDRRLLSAPLIRDEEDLADYLSDQPHIWFATRDYGSSTADQVRKILAHGLRGSWPTPDDVAARLSVSTQHLRRLLRAEHTSIGQIKEDLLRDAAVASLARGEESIADLAGRLGFSEASAFRRAFRRWTGRPPGAYRAVDGRRPVHARE</sequence>
<dbReference type="InterPro" id="IPR032687">
    <property type="entry name" value="AraC-type_N"/>
</dbReference>
<organism evidence="5 6">
    <name type="scientific">Acrocarpospora pleiomorpha</name>
    <dbReference type="NCBI Taxonomy" id="90975"/>
    <lineage>
        <taxon>Bacteria</taxon>
        <taxon>Bacillati</taxon>
        <taxon>Actinomycetota</taxon>
        <taxon>Actinomycetes</taxon>
        <taxon>Streptosporangiales</taxon>
        <taxon>Streptosporangiaceae</taxon>
        <taxon>Acrocarpospora</taxon>
    </lineage>
</organism>
<protein>
    <submittedName>
        <fullName evidence="5">Putative HTH-type transcriptional regulator AraC</fullName>
    </submittedName>
</protein>
<keyword evidence="1" id="KW-0805">Transcription regulation</keyword>
<dbReference type="Pfam" id="PF12833">
    <property type="entry name" value="HTH_18"/>
    <property type="match status" value="1"/>
</dbReference>
<dbReference type="GO" id="GO:0000976">
    <property type="term" value="F:transcription cis-regulatory region binding"/>
    <property type="evidence" value="ECO:0007669"/>
    <property type="project" value="TreeGrafter"/>
</dbReference>
<dbReference type="PANTHER" id="PTHR47894:SF1">
    <property type="entry name" value="HTH-TYPE TRANSCRIPTIONAL REGULATOR VQSM"/>
    <property type="match status" value="1"/>
</dbReference>
<dbReference type="PROSITE" id="PS01124">
    <property type="entry name" value="HTH_ARAC_FAMILY_2"/>
    <property type="match status" value="1"/>
</dbReference>
<dbReference type="AlphaFoldDB" id="A0A5M3XKG0"/>
<evidence type="ECO:0000256" key="1">
    <source>
        <dbReference type="ARBA" id="ARBA00023015"/>
    </source>
</evidence>
<dbReference type="Pfam" id="PF12625">
    <property type="entry name" value="Arabinose_bd"/>
    <property type="match status" value="1"/>
</dbReference>
<evidence type="ECO:0000313" key="6">
    <source>
        <dbReference type="Proteomes" id="UP000377595"/>
    </source>
</evidence>
<gene>
    <name evidence="5" type="ORF">Aple_042480</name>
</gene>
<reference evidence="5 6" key="1">
    <citation type="submission" date="2019-10" db="EMBL/GenBank/DDBJ databases">
        <title>Whole genome shotgun sequence of Acrocarpospora pleiomorpha NBRC 16267.</title>
        <authorList>
            <person name="Ichikawa N."/>
            <person name="Kimura A."/>
            <person name="Kitahashi Y."/>
            <person name="Komaki H."/>
            <person name="Oguchi A."/>
        </authorList>
    </citation>
    <scope>NUCLEOTIDE SEQUENCE [LARGE SCALE GENOMIC DNA]</scope>
    <source>
        <strain evidence="5 6">NBRC 16267</strain>
    </source>
</reference>
<comment type="caution">
    <text evidence="5">The sequence shown here is derived from an EMBL/GenBank/DDBJ whole genome shotgun (WGS) entry which is preliminary data.</text>
</comment>
<keyword evidence="2" id="KW-0238">DNA-binding</keyword>
<keyword evidence="3" id="KW-0804">Transcription</keyword>
<dbReference type="Proteomes" id="UP000377595">
    <property type="component" value="Unassembled WGS sequence"/>
</dbReference>
<dbReference type="EMBL" id="BLAF01000022">
    <property type="protein sequence ID" value="GES21352.1"/>
    <property type="molecule type" value="Genomic_DNA"/>
</dbReference>
<dbReference type="InterPro" id="IPR018060">
    <property type="entry name" value="HTH_AraC"/>
</dbReference>
<dbReference type="SUPFAM" id="SSF46689">
    <property type="entry name" value="Homeodomain-like"/>
    <property type="match status" value="1"/>
</dbReference>
<name>A0A5M3XKG0_9ACTN</name>
<evidence type="ECO:0000256" key="3">
    <source>
        <dbReference type="ARBA" id="ARBA00023163"/>
    </source>
</evidence>
<dbReference type="GO" id="GO:0003700">
    <property type="term" value="F:DNA-binding transcription factor activity"/>
    <property type="evidence" value="ECO:0007669"/>
    <property type="project" value="InterPro"/>
</dbReference>
<feature type="domain" description="HTH araC/xylS-type" evidence="4">
    <location>
        <begin position="237"/>
        <end position="335"/>
    </location>
</feature>
<dbReference type="PANTHER" id="PTHR47894">
    <property type="entry name" value="HTH-TYPE TRANSCRIPTIONAL REGULATOR GADX"/>
    <property type="match status" value="1"/>
</dbReference>
<dbReference type="GO" id="GO:0005829">
    <property type="term" value="C:cytosol"/>
    <property type="evidence" value="ECO:0007669"/>
    <property type="project" value="TreeGrafter"/>
</dbReference>
<accession>A0A5M3XKG0</accession>
<evidence type="ECO:0000259" key="4">
    <source>
        <dbReference type="PROSITE" id="PS01124"/>
    </source>
</evidence>
<dbReference type="InterPro" id="IPR009057">
    <property type="entry name" value="Homeodomain-like_sf"/>
</dbReference>
<dbReference type="SMART" id="SM00342">
    <property type="entry name" value="HTH_ARAC"/>
    <property type="match status" value="1"/>
</dbReference>
<keyword evidence="6" id="KW-1185">Reference proteome</keyword>
<evidence type="ECO:0000313" key="5">
    <source>
        <dbReference type="EMBL" id="GES21352.1"/>
    </source>
</evidence>
<dbReference type="Gene3D" id="1.10.10.60">
    <property type="entry name" value="Homeodomain-like"/>
    <property type="match status" value="1"/>
</dbReference>